<accession>A0A7X2IN08</accession>
<dbReference type="RefSeq" id="WP_154374858.1">
    <property type="nucleotide sequence ID" value="NZ_WKJJ01000008.1"/>
</dbReference>
<dbReference type="Proteomes" id="UP000446768">
    <property type="component" value="Unassembled WGS sequence"/>
</dbReference>
<name>A0A7X2IN08_9BURK</name>
<keyword evidence="1" id="KW-0732">Signal</keyword>
<dbReference type="AlphaFoldDB" id="A0A7X2IN08"/>
<protein>
    <submittedName>
        <fullName evidence="2">Transporter substrate-binding domain-containing protein</fullName>
    </submittedName>
</protein>
<dbReference type="PANTHER" id="PTHR35936:SF35">
    <property type="entry name" value="L-CYSTINE-BINDING PROTEIN TCYJ"/>
    <property type="match status" value="1"/>
</dbReference>
<dbReference type="Gene3D" id="3.40.190.10">
    <property type="entry name" value="Periplasmic binding protein-like II"/>
    <property type="match status" value="2"/>
</dbReference>
<organism evidence="2 3">
    <name type="scientific">Pseudoduganella rivuli</name>
    <dbReference type="NCBI Taxonomy" id="2666085"/>
    <lineage>
        <taxon>Bacteria</taxon>
        <taxon>Pseudomonadati</taxon>
        <taxon>Pseudomonadota</taxon>
        <taxon>Betaproteobacteria</taxon>
        <taxon>Burkholderiales</taxon>
        <taxon>Oxalobacteraceae</taxon>
        <taxon>Telluria group</taxon>
        <taxon>Pseudoduganella</taxon>
    </lineage>
</organism>
<keyword evidence="3" id="KW-1185">Reference proteome</keyword>
<reference evidence="2 3" key="1">
    <citation type="submission" date="2019-11" db="EMBL/GenBank/DDBJ databases">
        <title>Novel species isolated from a subtropical stream in China.</title>
        <authorList>
            <person name="Lu H."/>
        </authorList>
    </citation>
    <scope>NUCLEOTIDE SEQUENCE [LARGE SCALE GENOMIC DNA]</scope>
    <source>
        <strain evidence="2 3">FT92W</strain>
    </source>
</reference>
<evidence type="ECO:0000313" key="2">
    <source>
        <dbReference type="EMBL" id="MRV72859.1"/>
    </source>
</evidence>
<proteinExistence type="predicted"/>
<dbReference type="SUPFAM" id="SSF53850">
    <property type="entry name" value="Periplasmic binding protein-like II"/>
    <property type="match status" value="1"/>
</dbReference>
<evidence type="ECO:0000256" key="1">
    <source>
        <dbReference type="SAM" id="SignalP"/>
    </source>
</evidence>
<dbReference type="PANTHER" id="PTHR35936">
    <property type="entry name" value="MEMBRANE-BOUND LYTIC MUREIN TRANSGLYCOSYLASE F"/>
    <property type="match status" value="1"/>
</dbReference>
<dbReference type="EMBL" id="WKJJ01000008">
    <property type="protein sequence ID" value="MRV72859.1"/>
    <property type="molecule type" value="Genomic_DNA"/>
</dbReference>
<comment type="caution">
    <text evidence="2">The sequence shown here is derived from an EMBL/GenBank/DDBJ whole genome shotgun (WGS) entry which is preliminary data.</text>
</comment>
<feature type="chain" id="PRO_5030685799" evidence="1">
    <location>
        <begin position="22"/>
        <end position="246"/>
    </location>
</feature>
<evidence type="ECO:0000313" key="3">
    <source>
        <dbReference type="Proteomes" id="UP000446768"/>
    </source>
</evidence>
<feature type="signal peptide" evidence="1">
    <location>
        <begin position="1"/>
        <end position="21"/>
    </location>
</feature>
<sequence>MKRSGYLLLGMCWLVGAPAAADDIVLYAYHLKPPYLIDRNKQAGLYYDLARYLNQHVQGHTFKTVYLPRKRLETDLENGRLHGLVVGVHPTWFRDAARTRYLWSPPFMTDEDVVVSLHSDPVQYDGPESLAGKHLGLSFGYYYYGVDELVRRGRIARDDAVSEEASLDKLARKRVDATIITRRTLDYMLRHRADWQQQFYVARKPHDAFERMILIPREFSSAAPAITHALTAILQDPAWQKALRSY</sequence>
<gene>
    <name evidence="2" type="ORF">GJ700_14200</name>
</gene>